<sequence length="1975" mass="208837">MKEAAAAERERRRQAKEWAERQDRETFLKRGWDWLTNRDQPPAGPPAKPVVDAEAPTVASWSEPGPGAAGGVSSARPDDLRTYSSNVSGANDTVVTQKGTLEGAITDFVERCSWCSINTSGITGALASFEANNANEVRWVDTVAAAFEAAGGSGTVSSLSDVTLAECLAAAGVAETRRPLDVQAPSIQGDPQTSGYADDPVNTTTGNFVEPETDLSFTGGAASLVFSRMYNSLSQVVGSFGPGWASTADEHLVFNDEGAVWVQASGRHVVFPRLADGWDRADGDSFWLTTIPDTTAPGAGENTTVAAIAGDAAGVGGGGTEVVAGEAAAGGATAAGGGFVVSDNAGGRWCFDRAGRPAWTSRGAGTRVDYEWAGGRLVGLWHEWGRGIRLVWDPEGSRVVALVASDGRRVDYAYDGSGRLTAAVSDGGATRTYAWNEQGLICRVTDPDGVVEVENTYNQLGQVVTQRSAFGRVSHYSYLPGGVTQVADADGGRANTWVHDRKGRLVGMVDADGYRQSIGWDRWGNRVLVTGRDGRATICRYDERGRLATRVEETGARSDYEYDGLDRVVRVSVTTGDGQGGPAGTTGGDEQAGLAVTTYEYSGSDRNPSTITDPEGGVSYLTWDRNLLVGVVDPTGVPVRLGYDEHGDLVSSTNAAGDTARLVRDDAGRVVAAVTPLGYRTEYRYDQAGRLASRQDPDGAVWRYEHTAGGRLSVIVAPDGGCTRVEYGPGGAEHATTDPLGRRVVMGYDDLGNTAEAVLPDGSRWEFGYDGLSRLRWVTDAAGGRAELSYDKNGNLTGSTDPTGVVQSFGYGPAGLPVRAADPVSEVGAGWDGLGRLVEQVDEDGSVTRVRHDLCGRPVEVVDATGGVTRVERDAAGRPVRITQPGGACFGYEYDVCGRWSATVSTGGRRYEICYDADGRIVGEVWPTGERVRTRFDECGRIVERFEPGRGLTRFGYDRCGRISWVRDTWNGHRRFGYDAAGQLVSVTNALGGVTCFDYDELGRVVAAIDPMGGRSGFGYDRMGRLTSRTDPNGRTAHFSYDKAGRRTMVRDGAGTAVEFSYDCSGRLSGTVADGATLMTRSLDFAGRRLMMTGAGGRTEALTWNALGLLVERRRGDQVVRWGYDADGRRTWMRHPDGSVTRYEYDDDSRLCAVEHPGLGRAEITRDGIGRVTGLDAEGLHATWRWEAGGLVAHEVNRRGFVQSTRIERDSDGRVVAQTVDGIRTEYSYDAAGQLVQSLDSEGFAGAYRWDENGRMVRREYDGQATTFTYDRAGQLLSRSDRHGRTVYAYDGAGRRVREQGPDGERRYGWDPRGFLDSITEIVHDGDRVRARTRRLDVDQVGELASVDDLPVVWDTAAGSGSLAGIGELPVVDVGVGVGLGGRAPGWLTSTRGTRDGEPIDPWQTLQATGLAPGQGGDSGPAQGPGRLGDDWLAQLLSPGPGTGGGDGDGDGFAAPWGVGLTGSGGLTVAGMEWTGARVYDPVTAGFLSTDPLPPVLGAGWAANPYSYAGNDPVNLSDPTGLRPLSDADLQGWKDQHKTGLAAAGDWVKDNWEYLAAGAAIVAGVALMCTGVGSGAGLALMAASGALMSGGISIASQKYSNGSVNWGHVGVEAAIGAVAGLAGGGAYAGVRAASQGMSCLGRNVLAGAASGAADGGLSSGLGYLAGPGPHTPGGLTQATGLGALQGGGLGAAGGALSKVSGVTDIGCFRAGTQVLMADGTAKNIEDVTEGDQVLSWDPDQGQNTASRVARTFVHDKVATLRVTTEAGELVTTTNHPFYVEHKGWTPAGELTAGDQLRDPDGGTVTVTRLQATGTMETVHNLGVAGTHNYYVRTGTTWALAHNSGSPSKTCQEITQKIQELAQAEADKGIKALREGFSPEQIEALKKKPWLEKMFAGTTIHNRVKEEIRKLFPSVEYSSNDGPDFRIPKELSGADVDEYVELTTGGQIPAHRRRAARDSRYEDAQYAEYEFPGKNP</sequence>
<dbReference type="EMBL" id="UNQJ01000010">
    <property type="protein sequence ID" value="SYZ33654.1"/>
    <property type="molecule type" value="Genomic_DNA"/>
</dbReference>
<keyword evidence="4" id="KW-1185">Reference proteome</keyword>
<dbReference type="InterPro" id="IPR006530">
    <property type="entry name" value="YD"/>
</dbReference>
<dbReference type="InterPro" id="IPR006141">
    <property type="entry name" value="Intein_N"/>
</dbReference>
<dbReference type="CDD" id="cd00081">
    <property type="entry name" value="Hint"/>
    <property type="match status" value="1"/>
</dbReference>
<organism evidence="3 4">
    <name type="scientific">Propionibacterium australiense</name>
    <dbReference type="NCBI Taxonomy" id="119981"/>
    <lineage>
        <taxon>Bacteria</taxon>
        <taxon>Bacillati</taxon>
        <taxon>Actinomycetota</taxon>
        <taxon>Actinomycetes</taxon>
        <taxon>Propionibacteriales</taxon>
        <taxon>Propionibacteriaceae</taxon>
        <taxon>Propionibacterium</taxon>
    </lineage>
</organism>
<dbReference type="SMART" id="SM00306">
    <property type="entry name" value="HintN"/>
    <property type="match status" value="1"/>
</dbReference>
<accession>A0A383S8A6</accession>
<protein>
    <submittedName>
        <fullName evidence="3">RHS Repeat</fullName>
    </submittedName>
</protein>
<dbReference type="NCBIfam" id="TIGR01643">
    <property type="entry name" value="YD_repeat_2x"/>
    <property type="match status" value="16"/>
</dbReference>
<evidence type="ECO:0000313" key="3">
    <source>
        <dbReference type="EMBL" id="SYZ33654.1"/>
    </source>
</evidence>
<dbReference type="Gene3D" id="2.170.16.10">
    <property type="entry name" value="Hedgehog/Intein (Hint) domain"/>
    <property type="match status" value="1"/>
</dbReference>
<dbReference type="Pfam" id="PF07591">
    <property type="entry name" value="PT-HINT"/>
    <property type="match status" value="1"/>
</dbReference>
<dbReference type="InterPro" id="IPR003587">
    <property type="entry name" value="Hint_dom_N"/>
</dbReference>
<reference evidence="4" key="1">
    <citation type="submission" date="2018-08" db="EMBL/GenBank/DDBJ databases">
        <authorList>
            <person name="Hornung B."/>
        </authorList>
    </citation>
    <scope>NUCLEOTIDE SEQUENCE [LARGE SCALE GENOMIC DNA]</scope>
</reference>
<proteinExistence type="predicted"/>
<feature type="domain" description="Hint" evidence="2">
    <location>
        <begin position="1705"/>
        <end position="1800"/>
    </location>
</feature>
<gene>
    <name evidence="3" type="ORF">PROPAUS_1574</name>
</gene>
<dbReference type="PROSITE" id="PS50817">
    <property type="entry name" value="INTEIN_N_TER"/>
    <property type="match status" value="1"/>
</dbReference>
<dbReference type="InterPro" id="IPR022385">
    <property type="entry name" value="Rhs_assc_core"/>
</dbReference>
<dbReference type="InterPro" id="IPR031325">
    <property type="entry name" value="RHS_repeat"/>
</dbReference>
<dbReference type="InterPro" id="IPR045351">
    <property type="entry name" value="DUF6531"/>
</dbReference>
<dbReference type="PANTHER" id="PTHR32305:SF15">
    <property type="entry name" value="PROTEIN RHSA-RELATED"/>
    <property type="match status" value="1"/>
</dbReference>
<evidence type="ECO:0000313" key="4">
    <source>
        <dbReference type="Proteomes" id="UP000263928"/>
    </source>
</evidence>
<keyword evidence="1" id="KW-0677">Repeat</keyword>
<evidence type="ECO:0000256" key="1">
    <source>
        <dbReference type="ARBA" id="ARBA00022737"/>
    </source>
</evidence>
<dbReference type="Pfam" id="PF25023">
    <property type="entry name" value="TEN_YD-shell"/>
    <property type="match status" value="1"/>
</dbReference>
<dbReference type="InterPro" id="IPR050708">
    <property type="entry name" value="T6SS_VgrG/RHS"/>
</dbReference>
<dbReference type="SUPFAM" id="SSF69304">
    <property type="entry name" value="Tricorn protease N-terminal domain"/>
    <property type="match status" value="1"/>
</dbReference>
<evidence type="ECO:0000259" key="2">
    <source>
        <dbReference type="SMART" id="SM00306"/>
    </source>
</evidence>
<dbReference type="InterPro" id="IPR036844">
    <property type="entry name" value="Hint_dom_sf"/>
</dbReference>
<dbReference type="Gene3D" id="2.180.10.10">
    <property type="entry name" value="RHS repeat-associated core"/>
    <property type="match status" value="6"/>
</dbReference>
<dbReference type="Pfam" id="PF05593">
    <property type="entry name" value="RHS_repeat"/>
    <property type="match status" value="8"/>
</dbReference>
<dbReference type="GO" id="GO:0016539">
    <property type="term" value="P:intein-mediated protein splicing"/>
    <property type="evidence" value="ECO:0007669"/>
    <property type="project" value="InterPro"/>
</dbReference>
<dbReference type="NCBIfam" id="TIGR03696">
    <property type="entry name" value="Rhs_assc_core"/>
    <property type="match status" value="1"/>
</dbReference>
<name>A0A383S8A6_9ACTN</name>
<dbReference type="InterPro" id="IPR056823">
    <property type="entry name" value="TEN-like_YD-shell"/>
</dbReference>
<dbReference type="Pfam" id="PF20148">
    <property type="entry name" value="DUF6531"/>
    <property type="match status" value="1"/>
</dbReference>
<dbReference type="Proteomes" id="UP000263928">
    <property type="component" value="Unassembled WGS sequence"/>
</dbReference>
<dbReference type="SUPFAM" id="SSF51294">
    <property type="entry name" value="Hedgehog/intein (Hint) domain"/>
    <property type="match status" value="1"/>
</dbReference>
<dbReference type="PANTHER" id="PTHR32305">
    <property type="match status" value="1"/>
</dbReference>